<name>A0A7J0BZ07_9BACT</name>
<dbReference type="CDD" id="cd03801">
    <property type="entry name" value="GT4_PimA-like"/>
    <property type="match status" value="1"/>
</dbReference>
<dbReference type="PANTHER" id="PTHR12526:SF510">
    <property type="entry name" value="D-INOSITOL 3-PHOSPHATE GLYCOSYLTRANSFERASE"/>
    <property type="match status" value="1"/>
</dbReference>
<dbReference type="AlphaFoldDB" id="A0A7J0BZ07"/>
<dbReference type="Pfam" id="PF13692">
    <property type="entry name" value="Glyco_trans_1_4"/>
    <property type="match status" value="1"/>
</dbReference>
<reference evidence="3 4" key="1">
    <citation type="submission" date="2020-05" db="EMBL/GenBank/DDBJ databases">
        <title>Draft genome sequence of Desulfovibrio psychrotolerans JS1T.</title>
        <authorList>
            <person name="Ueno A."/>
            <person name="Tamazawa S."/>
            <person name="Tamamura S."/>
            <person name="Murakami T."/>
            <person name="Kiyama T."/>
            <person name="Inomata H."/>
            <person name="Amano Y."/>
            <person name="Miyakawa K."/>
            <person name="Tamaki H."/>
            <person name="Naganuma T."/>
            <person name="Kaneko K."/>
        </authorList>
    </citation>
    <scope>NUCLEOTIDE SEQUENCE [LARGE SCALE GENOMIC DNA]</scope>
    <source>
        <strain evidence="3 4">JS1</strain>
    </source>
</reference>
<comment type="caution">
    <text evidence="3">The sequence shown here is derived from an EMBL/GenBank/DDBJ whole genome shotgun (WGS) entry which is preliminary data.</text>
</comment>
<dbReference type="PANTHER" id="PTHR12526">
    <property type="entry name" value="GLYCOSYLTRANSFERASE"/>
    <property type="match status" value="1"/>
</dbReference>
<organism evidence="3 4">
    <name type="scientific">Desulfovibrio psychrotolerans</name>
    <dbReference type="NCBI Taxonomy" id="415242"/>
    <lineage>
        <taxon>Bacteria</taxon>
        <taxon>Pseudomonadati</taxon>
        <taxon>Thermodesulfobacteriota</taxon>
        <taxon>Desulfovibrionia</taxon>
        <taxon>Desulfovibrionales</taxon>
        <taxon>Desulfovibrionaceae</taxon>
        <taxon>Desulfovibrio</taxon>
    </lineage>
</organism>
<protein>
    <submittedName>
        <fullName evidence="3">Glycosyl transferase</fullName>
    </submittedName>
</protein>
<dbReference type="SUPFAM" id="SSF53756">
    <property type="entry name" value="UDP-Glycosyltransferase/glycogen phosphorylase"/>
    <property type="match status" value="1"/>
</dbReference>
<proteinExistence type="predicted"/>
<gene>
    <name evidence="3" type="ORF">DSM19430T_31090</name>
</gene>
<keyword evidence="2 3" id="KW-0808">Transferase</keyword>
<accession>A0A7J0BZ07</accession>
<evidence type="ECO:0000256" key="1">
    <source>
        <dbReference type="ARBA" id="ARBA00022676"/>
    </source>
</evidence>
<dbReference type="GO" id="GO:0016757">
    <property type="term" value="F:glycosyltransferase activity"/>
    <property type="evidence" value="ECO:0007669"/>
    <property type="project" value="UniProtKB-KW"/>
</dbReference>
<dbReference type="RefSeq" id="WP_174411032.1">
    <property type="nucleotide sequence ID" value="NZ_BLVP01000036.1"/>
</dbReference>
<evidence type="ECO:0000256" key="2">
    <source>
        <dbReference type="ARBA" id="ARBA00022679"/>
    </source>
</evidence>
<dbReference type="Proteomes" id="UP000503820">
    <property type="component" value="Unassembled WGS sequence"/>
</dbReference>
<dbReference type="EMBL" id="BLVP01000036">
    <property type="protein sequence ID" value="GFM38425.1"/>
    <property type="molecule type" value="Genomic_DNA"/>
</dbReference>
<evidence type="ECO:0000313" key="4">
    <source>
        <dbReference type="Proteomes" id="UP000503820"/>
    </source>
</evidence>
<keyword evidence="4" id="KW-1185">Reference proteome</keyword>
<evidence type="ECO:0000313" key="3">
    <source>
        <dbReference type="EMBL" id="GFM38425.1"/>
    </source>
</evidence>
<sequence>MHPFFERGDIMGRSVANEGFIRALLRRDPFAAYHFYLSDAHQTRILLERLRDEFPVMLRNGRFVLGTYADVPRALATHDFHCFHLSDCMLHNAHLARLRNLHSRRIFPITGSTHSLSYARYMPMLLGQVWAGTSQRDAVLATSHAAVSMMETAFSRLRSAYGLPASVPHPRVEHVPLGIDCATLSCTAGSDTVSQTAASRDESAAAVARARMRTQLGVEEQDVLLLVFARISHYSKMDILPLLRALQRLARSGVPMRRLHLCVAGFLPQGDSTPQTLAGLASVLGVRMHVRANPPDAERNELYAAADVFVSPVDNLQETFGLSLLEAAASGLPVIASDFDGYRDLVVHGQTGLLIPTLGPAWTDDADTMANLAYDSATHLALAQRTVVDVGALADALRQLVESPALRRDMGQKGRARVTAAFGWDTVLDQYLACWERLNAVPVSAEGEQALRAAVHPLHMPYAELFVQYPSAIVEGAMQVVWTAAGEAVYRNREQPVIYEGIAASVDPETLRHMLFLARRGIPVARLCALLAERGGQASSSGSRTDSRTHEALVLWALKHDFLERV</sequence>
<keyword evidence="1" id="KW-0328">Glycosyltransferase</keyword>
<dbReference type="Gene3D" id="3.40.50.2000">
    <property type="entry name" value="Glycogen Phosphorylase B"/>
    <property type="match status" value="1"/>
</dbReference>